<sequence>MSPRRALPALLLLPLLPSRPARAQVAEVEAFHATLLEVMRNAQALGVKGREARLRPAMEAAFNLPAMARIAIGPAWTGIAPPLQQALTRAFADWSIATYASRFDGYGGERFVTEGQQTLANGDRLVRTQLVRPNDAPVQLNYLLRDTGGAWRIVDIYLTGTVSELASRRAEFTVLLREGGPERLLQELRQRTAALLR</sequence>
<evidence type="ECO:0000256" key="1">
    <source>
        <dbReference type="SAM" id="SignalP"/>
    </source>
</evidence>
<name>A0ABT1D086_9PROT</name>
<dbReference type="InterPro" id="IPR017842">
    <property type="entry name" value="Hopanoid_biosyn-assoc_HpnM"/>
</dbReference>
<dbReference type="EMBL" id="JAFIRR010000023">
    <property type="protein sequence ID" value="MCO6415325.1"/>
    <property type="molecule type" value="Genomic_DNA"/>
</dbReference>
<dbReference type="PANTHER" id="PTHR36573:SF1">
    <property type="entry name" value="INTERMEMBRANE PHOSPHOLIPID TRANSPORT SYSTEM BINDING PROTEIN MLAC"/>
    <property type="match status" value="1"/>
</dbReference>
<feature type="chain" id="PRO_5046310881" evidence="1">
    <location>
        <begin position="24"/>
        <end position="197"/>
    </location>
</feature>
<protein>
    <submittedName>
        <fullName evidence="2">ABC transporter substrate-binding protein</fullName>
    </submittedName>
</protein>
<accession>A0ABT1D086</accession>
<comment type="caution">
    <text evidence="2">The sequence shown here is derived from an EMBL/GenBank/DDBJ whole genome shotgun (WGS) entry which is preliminary data.</text>
</comment>
<dbReference type="InterPro" id="IPR008869">
    <property type="entry name" value="MlaC/ttg2D"/>
</dbReference>
<dbReference type="Gene3D" id="3.10.450.710">
    <property type="entry name" value="Tgt2/MlaC"/>
    <property type="match status" value="1"/>
</dbReference>
<keyword evidence="1" id="KW-0732">Signal</keyword>
<dbReference type="Proteomes" id="UP001523392">
    <property type="component" value="Unassembled WGS sequence"/>
</dbReference>
<evidence type="ECO:0000313" key="2">
    <source>
        <dbReference type="EMBL" id="MCO6415325.1"/>
    </source>
</evidence>
<dbReference type="RefSeq" id="WP_252951923.1">
    <property type="nucleotide sequence ID" value="NZ_JAFIRR010000023.1"/>
</dbReference>
<dbReference type="Pfam" id="PF05494">
    <property type="entry name" value="MlaC"/>
    <property type="match status" value="1"/>
</dbReference>
<gene>
    <name evidence="2" type="ORF">JYK14_03925</name>
</gene>
<dbReference type="NCBIfam" id="TIGR03481">
    <property type="entry name" value="HpnM"/>
    <property type="match status" value="1"/>
</dbReference>
<reference evidence="2 3" key="1">
    <citation type="submission" date="2021-12" db="EMBL/GenBank/DDBJ databases">
        <title>Siccirubricoccus leaddurans sp. nov., a high concentration Zn2+ tolerance bacterium.</title>
        <authorList>
            <person name="Cao Y."/>
        </authorList>
    </citation>
    <scope>NUCLEOTIDE SEQUENCE [LARGE SCALE GENOMIC DNA]</scope>
    <source>
        <strain evidence="2 3">KC 17139</strain>
    </source>
</reference>
<feature type="signal peptide" evidence="1">
    <location>
        <begin position="1"/>
        <end position="23"/>
    </location>
</feature>
<dbReference type="InterPro" id="IPR042245">
    <property type="entry name" value="Tgt2/MlaC_sf"/>
</dbReference>
<proteinExistence type="predicted"/>
<organism evidence="2 3">
    <name type="scientific">Siccirubricoccus soli</name>
    <dbReference type="NCBI Taxonomy" id="2899147"/>
    <lineage>
        <taxon>Bacteria</taxon>
        <taxon>Pseudomonadati</taxon>
        <taxon>Pseudomonadota</taxon>
        <taxon>Alphaproteobacteria</taxon>
        <taxon>Acetobacterales</taxon>
        <taxon>Roseomonadaceae</taxon>
        <taxon>Siccirubricoccus</taxon>
    </lineage>
</organism>
<dbReference type="PANTHER" id="PTHR36573">
    <property type="entry name" value="INTERMEMBRANE PHOSPHOLIPID TRANSPORT SYSTEM BINDING PROTEIN MLAC"/>
    <property type="match status" value="1"/>
</dbReference>
<evidence type="ECO:0000313" key="3">
    <source>
        <dbReference type="Proteomes" id="UP001523392"/>
    </source>
</evidence>
<keyword evidence="3" id="KW-1185">Reference proteome</keyword>